<keyword evidence="4 12" id="KW-1003">Cell membrane</keyword>
<keyword evidence="7 12" id="KW-1133">Transmembrane helix</keyword>
<evidence type="ECO:0000256" key="5">
    <source>
        <dbReference type="ARBA" id="ARBA00022692"/>
    </source>
</evidence>
<keyword evidence="5 12" id="KW-0812">Transmembrane</keyword>
<feature type="transmembrane region" description="Helical" evidence="12">
    <location>
        <begin position="295"/>
        <end position="312"/>
    </location>
</feature>
<dbReference type="Pfam" id="PF01544">
    <property type="entry name" value="CorA"/>
    <property type="match status" value="1"/>
</dbReference>
<evidence type="ECO:0000256" key="7">
    <source>
        <dbReference type="ARBA" id="ARBA00022989"/>
    </source>
</evidence>
<evidence type="ECO:0000256" key="9">
    <source>
        <dbReference type="ARBA" id="ARBA00023136"/>
    </source>
</evidence>
<dbReference type="GO" id="GO:0015087">
    <property type="term" value="F:cobalt ion transmembrane transporter activity"/>
    <property type="evidence" value="ECO:0007669"/>
    <property type="project" value="UniProtKB-UniRule"/>
</dbReference>
<organism evidence="13 14">
    <name type="scientific">Methylocaldum marinum</name>
    <dbReference type="NCBI Taxonomy" id="1432792"/>
    <lineage>
        <taxon>Bacteria</taxon>
        <taxon>Pseudomonadati</taxon>
        <taxon>Pseudomonadota</taxon>
        <taxon>Gammaproteobacteria</taxon>
        <taxon>Methylococcales</taxon>
        <taxon>Methylococcaceae</taxon>
        <taxon>Methylocaldum</taxon>
    </lineage>
</organism>
<evidence type="ECO:0000256" key="4">
    <source>
        <dbReference type="ARBA" id="ARBA00022475"/>
    </source>
</evidence>
<sequence length="321" mass="37105">MYIRCAAYREGQRAADVNIEDVSELLAKPDTFVWVGLTEPDPKELLQLQQEFGLHELAVEDARSAHQRPKLEEYRGSLFVVLHTVELREGKVHFGETHLFLGKQFLVSIRHQSSLGYGRARARCESMPQLLAKGPGFALYALLDLVVDNFMPVVEHYQSLLEKLEEDIFECRLHRDAMERLYDLKRCLLRLRNAAMPLLDICNALMRLHPEIVSKDLRVYFRDVLDHVHRIIRATDTMRETLSDAMQANLALITVRQNEVVKRLAGWGAILALPTMVFSMYGMNFKFMPELDSRFGYPTALTGTLIGCIWLYRRLKRAEWL</sequence>
<keyword evidence="9 12" id="KW-0472">Membrane</keyword>
<evidence type="ECO:0000256" key="6">
    <source>
        <dbReference type="ARBA" id="ARBA00022842"/>
    </source>
</evidence>
<reference evidence="13 14" key="1">
    <citation type="submission" date="2016-12" db="EMBL/GenBank/DDBJ databases">
        <title>Genome sequencing of Methylocaldum marinum.</title>
        <authorList>
            <person name="Takeuchi M."/>
            <person name="Kamagata Y."/>
            <person name="Hiraoka S."/>
            <person name="Oshima K."/>
            <person name="Hattori M."/>
            <person name="Iwasaki W."/>
        </authorList>
    </citation>
    <scope>NUCLEOTIDE SEQUENCE [LARGE SCALE GENOMIC DNA]</scope>
    <source>
        <strain evidence="13 14">S8</strain>
    </source>
</reference>
<dbReference type="InterPro" id="IPR045863">
    <property type="entry name" value="CorA_TM1_TM2"/>
</dbReference>
<comment type="catalytic activity">
    <reaction evidence="10">
        <text>Mg(2+)(in) = Mg(2+)(out)</text>
        <dbReference type="Rhea" id="RHEA:29827"/>
        <dbReference type="ChEBI" id="CHEBI:18420"/>
    </reaction>
</comment>
<protein>
    <recommendedName>
        <fullName evidence="12">Magnesium transport protein CorA</fullName>
    </recommendedName>
</protein>
<keyword evidence="3 12" id="KW-0813">Transport</keyword>
<comment type="subcellular location">
    <subcellularLocation>
        <location evidence="1">Cell membrane</location>
        <topology evidence="1">Multi-pass membrane protein</topology>
    </subcellularLocation>
    <subcellularLocation>
        <location evidence="12">Membrane</location>
        <topology evidence="12">Multi-pass membrane protein</topology>
    </subcellularLocation>
</comment>
<dbReference type="FunFam" id="1.20.58.340:FF:000004">
    <property type="entry name" value="Magnesium transport protein CorA"/>
    <property type="match status" value="1"/>
</dbReference>
<dbReference type="EMBL" id="AP017928">
    <property type="protein sequence ID" value="BBA35206.1"/>
    <property type="molecule type" value="Genomic_DNA"/>
</dbReference>
<dbReference type="KEGG" id="mmai:sS8_3263"/>
<dbReference type="InterPro" id="IPR004488">
    <property type="entry name" value="Mg/Co-transport_prot_CorA"/>
</dbReference>
<evidence type="ECO:0000256" key="2">
    <source>
        <dbReference type="ARBA" id="ARBA00009765"/>
    </source>
</evidence>
<dbReference type="GO" id="GO:0000287">
    <property type="term" value="F:magnesium ion binding"/>
    <property type="evidence" value="ECO:0007669"/>
    <property type="project" value="TreeGrafter"/>
</dbReference>
<evidence type="ECO:0000256" key="11">
    <source>
        <dbReference type="ARBA" id="ARBA00045497"/>
    </source>
</evidence>
<dbReference type="AlphaFoldDB" id="A0A250KUJ8"/>
<evidence type="ECO:0000256" key="3">
    <source>
        <dbReference type="ARBA" id="ARBA00022448"/>
    </source>
</evidence>
<dbReference type="OrthoDB" id="9803416at2"/>
<dbReference type="PANTHER" id="PTHR46494">
    <property type="entry name" value="CORA FAMILY METAL ION TRANSPORTER (EUROFUNG)"/>
    <property type="match status" value="1"/>
</dbReference>
<dbReference type="GO" id="GO:0050897">
    <property type="term" value="F:cobalt ion binding"/>
    <property type="evidence" value="ECO:0007669"/>
    <property type="project" value="TreeGrafter"/>
</dbReference>
<proteinExistence type="inferred from homology"/>
<keyword evidence="6 12" id="KW-0460">Magnesium</keyword>
<dbReference type="NCBIfam" id="TIGR00383">
    <property type="entry name" value="corA"/>
    <property type="match status" value="1"/>
</dbReference>
<dbReference type="Gene3D" id="3.30.460.20">
    <property type="entry name" value="CorA soluble domain-like"/>
    <property type="match status" value="1"/>
</dbReference>
<dbReference type="CDD" id="cd12830">
    <property type="entry name" value="MtCorA-like"/>
    <property type="match status" value="1"/>
</dbReference>
<dbReference type="GO" id="GO:0015095">
    <property type="term" value="F:magnesium ion transmembrane transporter activity"/>
    <property type="evidence" value="ECO:0007669"/>
    <property type="project" value="UniProtKB-UniRule"/>
</dbReference>
<gene>
    <name evidence="12" type="primary">corA</name>
    <name evidence="13" type="ORF">sS8_3263</name>
</gene>
<evidence type="ECO:0000256" key="1">
    <source>
        <dbReference type="ARBA" id="ARBA00004651"/>
    </source>
</evidence>
<dbReference type="InterPro" id="IPR002523">
    <property type="entry name" value="MgTranspt_CorA/ZnTranspt_ZntB"/>
</dbReference>
<comment type="similarity">
    <text evidence="2 12">Belongs to the CorA metal ion transporter (MIT) (TC 1.A.35) family.</text>
</comment>
<evidence type="ECO:0000313" key="13">
    <source>
        <dbReference type="EMBL" id="BBA35206.1"/>
    </source>
</evidence>
<dbReference type="PANTHER" id="PTHR46494:SF1">
    <property type="entry name" value="CORA FAMILY METAL ION TRANSPORTER (EUROFUNG)"/>
    <property type="match status" value="1"/>
</dbReference>
<name>A0A250KUJ8_9GAMM</name>
<dbReference type="GO" id="GO:0005886">
    <property type="term" value="C:plasma membrane"/>
    <property type="evidence" value="ECO:0007669"/>
    <property type="project" value="UniProtKB-SubCell"/>
</dbReference>
<keyword evidence="8 12" id="KW-0406">Ion transport</keyword>
<comment type="function">
    <text evidence="11">Mediates influx of magnesium ions. Alternates between open and closed states. Activated by low cytoplasmic Mg(2+) levels. Inactive when cytoplasmic Mg(2+) levels are high.</text>
</comment>
<dbReference type="SUPFAM" id="SSF144083">
    <property type="entry name" value="Magnesium transport protein CorA, transmembrane region"/>
    <property type="match status" value="1"/>
</dbReference>
<dbReference type="RefSeq" id="WP_119630449.1">
    <property type="nucleotide sequence ID" value="NZ_AP017928.1"/>
</dbReference>
<keyword evidence="14" id="KW-1185">Reference proteome</keyword>
<evidence type="ECO:0000256" key="12">
    <source>
        <dbReference type="RuleBase" id="RU362010"/>
    </source>
</evidence>
<feature type="transmembrane region" description="Helical" evidence="12">
    <location>
        <begin position="264"/>
        <end position="283"/>
    </location>
</feature>
<dbReference type="Gene3D" id="1.20.58.340">
    <property type="entry name" value="Magnesium transport protein CorA, transmembrane region"/>
    <property type="match status" value="2"/>
</dbReference>
<dbReference type="SUPFAM" id="SSF143865">
    <property type="entry name" value="CorA soluble domain-like"/>
    <property type="match status" value="1"/>
</dbReference>
<dbReference type="InterPro" id="IPR045861">
    <property type="entry name" value="CorA_cytoplasmic_dom"/>
</dbReference>
<evidence type="ECO:0000313" key="14">
    <source>
        <dbReference type="Proteomes" id="UP000266313"/>
    </source>
</evidence>
<evidence type="ECO:0000256" key="8">
    <source>
        <dbReference type="ARBA" id="ARBA00023065"/>
    </source>
</evidence>
<evidence type="ECO:0000256" key="10">
    <source>
        <dbReference type="ARBA" id="ARBA00034269"/>
    </source>
</evidence>
<dbReference type="Proteomes" id="UP000266313">
    <property type="component" value="Chromosome"/>
</dbReference>
<accession>A0A250KUJ8</accession>